<dbReference type="EMBL" id="MK204392">
    <property type="protein sequence ID" value="QDY92333.1"/>
    <property type="molecule type" value="Genomic_RNA"/>
</dbReference>
<protein>
    <submittedName>
        <fullName evidence="1">VP2</fullName>
    </submittedName>
</protein>
<reference evidence="1" key="1">
    <citation type="journal article" date="2019" name="ISME J.">
        <title>Virome heterogeneity and connectivity in waterfowl and shorebird communities.</title>
        <authorList>
            <person name="Wille M."/>
            <person name="Shi M."/>
            <person name="Klaassen M."/>
            <person name="Hurt A.C."/>
            <person name="Holmes E.C."/>
        </authorList>
    </citation>
    <scope>NUCLEOTIDE SEQUENCE</scope>
    <source>
        <strain evidence="1">MW09</strain>
    </source>
</reference>
<proteinExistence type="predicted"/>
<accession>A0A5B8JMM9</accession>
<gene>
    <name evidence="1" type="primary">VP2</name>
</gene>
<sequence>MDQLAPMGLGGVPTCAMSSALLAASSLVGSGSGLLGQIADIAFGAENIKLQKQSLAQQKELTYASLKTQLVAPVVEAYASGLATKAQVEARASQLAGSGASASTIYASTMGQKGVWVNGNFVGGVQQAQSFARQHTNMGFGQNGTPIVIRESKGRTPRVATTGFENPVYEPDGAAFNFNNVTTTWKQPSRRPSVDVWTNNPLYVPPGQINVVDHAPITGSSSIFV</sequence>
<name>A0A5B8JMM9_9CALI</name>
<organism evidence="1">
    <name type="scientific">Grey teal calicivirus</name>
    <dbReference type="NCBI Taxonomy" id="2592487"/>
    <lineage>
        <taxon>Viruses</taxon>
        <taxon>Riboviria</taxon>
        <taxon>Orthornavirae</taxon>
        <taxon>Pisuviricota</taxon>
        <taxon>Pisoniviricetes</taxon>
        <taxon>Picornavirales</taxon>
        <taxon>Caliciviridae</taxon>
    </lineage>
</organism>
<evidence type="ECO:0000313" key="1">
    <source>
        <dbReference type="EMBL" id="QDY92333.1"/>
    </source>
</evidence>